<feature type="region of interest" description="Disordered" evidence="2">
    <location>
        <begin position="176"/>
        <end position="226"/>
    </location>
</feature>
<dbReference type="Pfam" id="PF16700">
    <property type="entry name" value="SNCAIP_SNCA_bd"/>
    <property type="match status" value="1"/>
</dbReference>
<keyword evidence="1" id="KW-0040">ANK repeat</keyword>
<evidence type="ECO:0000259" key="3">
    <source>
        <dbReference type="Pfam" id="PF16700"/>
    </source>
</evidence>
<feature type="compositionally biased region" description="Gly residues" evidence="2">
    <location>
        <begin position="333"/>
        <end position="356"/>
    </location>
</feature>
<feature type="region of interest" description="Disordered" evidence="2">
    <location>
        <begin position="657"/>
        <end position="689"/>
    </location>
</feature>
<dbReference type="Gene3D" id="6.10.250.750">
    <property type="match status" value="1"/>
</dbReference>
<reference evidence="5" key="1">
    <citation type="submission" date="2025-08" db="UniProtKB">
        <authorList>
            <consortium name="RefSeq"/>
        </authorList>
    </citation>
    <scope>IDENTIFICATION</scope>
    <source>
        <tissue evidence="5">Brain</tissue>
    </source>
</reference>
<accession>A0AAJ7LDC1</accession>
<feature type="region of interest" description="Disordered" evidence="2">
    <location>
        <begin position="294"/>
        <end position="313"/>
    </location>
</feature>
<feature type="compositionally biased region" description="Gly residues" evidence="2">
    <location>
        <begin position="676"/>
        <end position="685"/>
    </location>
</feature>
<dbReference type="Proteomes" id="UP000694890">
    <property type="component" value="Linkage group LG13"/>
</dbReference>
<dbReference type="PANTHER" id="PTHR22882:SF3">
    <property type="entry name" value="SYNPHILIN-1"/>
    <property type="match status" value="1"/>
</dbReference>
<dbReference type="SMART" id="SM00248">
    <property type="entry name" value="ANK"/>
    <property type="match status" value="4"/>
</dbReference>
<feature type="domain" description="Synphilin-1 alpha-Synuclein-binding" evidence="3">
    <location>
        <begin position="559"/>
        <end position="604"/>
    </location>
</feature>
<feature type="compositionally biased region" description="Gly residues" evidence="2">
    <location>
        <begin position="135"/>
        <end position="144"/>
    </location>
</feature>
<dbReference type="PROSITE" id="PS50297">
    <property type="entry name" value="ANK_REP_REGION"/>
    <property type="match status" value="1"/>
</dbReference>
<dbReference type="Gene3D" id="1.25.40.20">
    <property type="entry name" value="Ankyrin repeat-containing domain"/>
    <property type="match status" value="2"/>
</dbReference>
<feature type="compositionally biased region" description="Polar residues" evidence="2">
    <location>
        <begin position="209"/>
        <end position="226"/>
    </location>
</feature>
<feature type="region of interest" description="Disordered" evidence="2">
    <location>
        <begin position="320"/>
        <end position="359"/>
    </location>
</feature>
<feature type="compositionally biased region" description="Basic residues" evidence="2">
    <location>
        <begin position="72"/>
        <end position="81"/>
    </location>
</feature>
<dbReference type="InterPro" id="IPR036770">
    <property type="entry name" value="Ankyrin_rpt-contain_sf"/>
</dbReference>
<evidence type="ECO:0000313" key="4">
    <source>
        <dbReference type="Proteomes" id="UP000694890"/>
    </source>
</evidence>
<dbReference type="Pfam" id="PF12796">
    <property type="entry name" value="Ank_2"/>
    <property type="match status" value="2"/>
</dbReference>
<feature type="compositionally biased region" description="Polar residues" evidence="2">
    <location>
        <begin position="819"/>
        <end position="831"/>
    </location>
</feature>
<feature type="compositionally biased region" description="Polar residues" evidence="2">
    <location>
        <begin position="774"/>
        <end position="797"/>
    </location>
</feature>
<proteinExistence type="predicted"/>
<dbReference type="InterPro" id="IPR040133">
    <property type="entry name" value="SNCAIP"/>
</dbReference>
<sequence>MEAPEYLDLDEIDFSDDSVYSVTSLKSIPELSRRSDGQAEERPAPAINWSRGVSSHSGGGIKPTGLAEVHSKFRPVKRVSPLKHQPETTDSDSDGKVQGQGLGLGLGEPGEGSKDDPSSDKTTHASTSSDRPGGKVKGLGGSVGGDNPQALFGELEHYDLDMDEILDVPYIKSSQQMSTLPRVPHDKRSVTGSNLGGGTLERNRGGGLKSSSLSHNEPLSLGSSSSQTQYCVLSPVKWSDLRKSKSMDPDLHHLHRSPAGGGYQPELLSSGLLSCSSSLSSFSDADKLLSARVYPDTQTQRPSVEPPGGPGLMFPLPGCSVGRQDGSKPWAPGPGGGGGAGGGGGPRGFGGGGGAGAEVDEETKKNQNIINIVREGQISLLPHLAADNLELIRDEDGNNLLHISASQGHADCLQHLTSLMGEDGLNERNNQQLTPAGLGVKNGHLECVRWMVSETEAIAELSCTREHPSLIHYAARYGQEKVLLWLLQFMQEQAISLDEVDQNGNTAVHVAAQYGHLTCIQTLVEYGSNVTVQNQQGERSSQSAERQGHTTCARYLVVVETCMSLASQVVKLTKQLNEQATERIALQKQLQRLMDPNKAEGTPSRSPSSHQPSVEAWPEMMLTAEGTPGDGHWLVRQGGVGQDSVLRQLLGKDVSDTLCPRERLPPAGGLSREGPCGPGAPGGRRTGLVERRELKLARLKQIMQRSLSESDSDGYPPEEGKNQGAQPSTALRPDRPSHLPITEEEPVSNHLHLMMRKHLPSSSSSSSSAERKQTFSLTGSKSVDSIGYNPSPTSSDPDATDGKTPDASSDLHDAANGQKVATSPKSALKSPSSRRKTSQNLKLRVTFDEQVHKSSTQEAEPTKGHHGKERTPTGSSESKRPFGTFRSIMETLSGNTNHNNNNNSSGGQSGSAVKLPTCQNSPGRKSESKSSPGGAKGKSKTSNV</sequence>
<dbReference type="CTD" id="9627"/>
<feature type="compositionally biased region" description="Basic and acidic residues" evidence="2">
    <location>
        <begin position="111"/>
        <end position="123"/>
    </location>
</feature>
<protein>
    <submittedName>
        <fullName evidence="5">Synphilin-1</fullName>
    </submittedName>
</protein>
<feature type="region of interest" description="Disordered" evidence="2">
    <location>
        <begin position="758"/>
        <end position="944"/>
    </location>
</feature>
<feature type="compositionally biased region" description="Basic and acidic residues" evidence="2">
    <location>
        <begin position="800"/>
        <end position="813"/>
    </location>
</feature>
<feature type="compositionally biased region" description="Gly residues" evidence="2">
    <location>
        <begin position="98"/>
        <end position="110"/>
    </location>
</feature>
<dbReference type="PANTHER" id="PTHR22882">
    <property type="entry name" value="SYNPHILIN-1"/>
    <property type="match status" value="1"/>
</dbReference>
<dbReference type="GeneID" id="108874975"/>
<feature type="repeat" description="ANK" evidence="1">
    <location>
        <begin position="503"/>
        <end position="535"/>
    </location>
</feature>
<dbReference type="PROSITE" id="PS50088">
    <property type="entry name" value="ANK_REPEAT"/>
    <property type="match status" value="1"/>
</dbReference>
<feature type="region of interest" description="Disordered" evidence="2">
    <location>
        <begin position="25"/>
        <end position="150"/>
    </location>
</feature>
<dbReference type="KEGG" id="lcf:108874975"/>
<feature type="region of interest" description="Disordered" evidence="2">
    <location>
        <begin position="703"/>
        <end position="742"/>
    </location>
</feature>
<dbReference type="AlphaFoldDB" id="A0AAJ7LDC1"/>
<dbReference type="RefSeq" id="XP_018519116.1">
    <property type="nucleotide sequence ID" value="XM_018663600.2"/>
</dbReference>
<dbReference type="GO" id="GO:0031625">
    <property type="term" value="F:ubiquitin protein ligase binding"/>
    <property type="evidence" value="ECO:0007669"/>
    <property type="project" value="TreeGrafter"/>
</dbReference>
<dbReference type="SUPFAM" id="SSF48403">
    <property type="entry name" value="Ankyrin repeat"/>
    <property type="match status" value="1"/>
</dbReference>
<dbReference type="InterPro" id="IPR032027">
    <property type="entry name" value="SNCAIP_SNCA-bd"/>
</dbReference>
<feature type="compositionally biased region" description="Basic and acidic residues" evidence="2">
    <location>
        <begin position="31"/>
        <end position="43"/>
    </location>
</feature>
<evidence type="ECO:0000313" key="5">
    <source>
        <dbReference type="RefSeq" id="XP_018519116.1"/>
    </source>
</evidence>
<dbReference type="InterPro" id="IPR002110">
    <property type="entry name" value="Ankyrin_rpt"/>
</dbReference>
<feature type="compositionally biased region" description="Low complexity" evidence="2">
    <location>
        <begin position="893"/>
        <end position="906"/>
    </location>
</feature>
<evidence type="ECO:0000256" key="1">
    <source>
        <dbReference type="PROSITE-ProRule" id="PRU00023"/>
    </source>
</evidence>
<name>A0AAJ7LDC1_LATCA</name>
<gene>
    <name evidence="5" type="primary">sncaip</name>
</gene>
<organism evidence="4 5">
    <name type="scientific">Lates calcarifer</name>
    <name type="common">Barramundi</name>
    <name type="synonym">Holocentrus calcarifer</name>
    <dbReference type="NCBI Taxonomy" id="8187"/>
    <lineage>
        <taxon>Eukaryota</taxon>
        <taxon>Metazoa</taxon>
        <taxon>Chordata</taxon>
        <taxon>Craniata</taxon>
        <taxon>Vertebrata</taxon>
        <taxon>Euteleostomi</taxon>
        <taxon>Actinopterygii</taxon>
        <taxon>Neopterygii</taxon>
        <taxon>Teleostei</taxon>
        <taxon>Neoteleostei</taxon>
        <taxon>Acanthomorphata</taxon>
        <taxon>Carangaria</taxon>
        <taxon>Carangaria incertae sedis</taxon>
        <taxon>Centropomidae</taxon>
        <taxon>Lates</taxon>
    </lineage>
</organism>
<evidence type="ECO:0000256" key="2">
    <source>
        <dbReference type="SAM" id="MobiDB-lite"/>
    </source>
</evidence>